<keyword evidence="4" id="KW-0378">Hydrolase</keyword>
<sequence length="177" mass="19895">MKLVEPIILFRHLLKNNSAKKGRRLLGLDVGNKYVGLAVSDSKNKIASPLSVLVRNKSNIKLMADDFNTLVSKLSLCGLIIGLPYNFHTSTNNEQEVRVRCFVDDLCQTEKLGDLGYAYWDENFTSKCVDALLSPLNLHPVEYKTVSDKFAAVGILQGYLDCMNREVRNESDGHMRD</sequence>
<dbReference type="GO" id="GO:0016787">
    <property type="term" value="F:hydrolase activity"/>
    <property type="evidence" value="ECO:0007669"/>
    <property type="project" value="UniProtKB-KW"/>
</dbReference>
<dbReference type="STRING" id="29655.A0A0K9Q2A6"/>
<dbReference type="CDD" id="cd16964">
    <property type="entry name" value="YqgF"/>
    <property type="match status" value="1"/>
</dbReference>
<evidence type="ECO:0000313" key="7">
    <source>
        <dbReference type="Proteomes" id="UP000036987"/>
    </source>
</evidence>
<organism evidence="6 7">
    <name type="scientific">Zostera marina</name>
    <name type="common">Eelgrass</name>
    <dbReference type="NCBI Taxonomy" id="29655"/>
    <lineage>
        <taxon>Eukaryota</taxon>
        <taxon>Viridiplantae</taxon>
        <taxon>Streptophyta</taxon>
        <taxon>Embryophyta</taxon>
        <taxon>Tracheophyta</taxon>
        <taxon>Spermatophyta</taxon>
        <taxon>Magnoliopsida</taxon>
        <taxon>Liliopsida</taxon>
        <taxon>Zosteraceae</taxon>
        <taxon>Zostera</taxon>
    </lineage>
</organism>
<dbReference type="FunFam" id="3.30.420.140:FF:000008">
    <property type="entry name" value="Putative pre-16S rRNA nuclease"/>
    <property type="match status" value="1"/>
</dbReference>
<dbReference type="Pfam" id="PF03652">
    <property type="entry name" value="RuvX"/>
    <property type="match status" value="1"/>
</dbReference>
<feature type="domain" description="YqgF/RNase H-like" evidence="5">
    <location>
        <begin position="23"/>
        <end position="129"/>
    </location>
</feature>
<protein>
    <submittedName>
        <fullName evidence="6">Holliday junction resolvase YqgF</fullName>
    </submittedName>
</protein>
<reference evidence="7" key="1">
    <citation type="journal article" date="2016" name="Nature">
        <title>The genome of the seagrass Zostera marina reveals angiosperm adaptation to the sea.</title>
        <authorList>
            <person name="Olsen J.L."/>
            <person name="Rouze P."/>
            <person name="Verhelst B."/>
            <person name="Lin Y.-C."/>
            <person name="Bayer T."/>
            <person name="Collen J."/>
            <person name="Dattolo E."/>
            <person name="De Paoli E."/>
            <person name="Dittami S."/>
            <person name="Maumus F."/>
            <person name="Michel G."/>
            <person name="Kersting A."/>
            <person name="Lauritano C."/>
            <person name="Lohaus R."/>
            <person name="Toepel M."/>
            <person name="Tonon T."/>
            <person name="Vanneste K."/>
            <person name="Amirebrahimi M."/>
            <person name="Brakel J."/>
            <person name="Bostroem C."/>
            <person name="Chovatia M."/>
            <person name="Grimwood J."/>
            <person name="Jenkins J.W."/>
            <person name="Jueterbock A."/>
            <person name="Mraz A."/>
            <person name="Stam W.T."/>
            <person name="Tice H."/>
            <person name="Bornberg-Bauer E."/>
            <person name="Green P.J."/>
            <person name="Pearson G.A."/>
            <person name="Procaccini G."/>
            <person name="Duarte C.M."/>
            <person name="Schmutz J."/>
            <person name="Reusch T.B.H."/>
            <person name="Van de Peer Y."/>
        </authorList>
    </citation>
    <scope>NUCLEOTIDE SEQUENCE [LARGE SCALE GENOMIC DNA]</scope>
    <source>
        <strain evidence="7">cv. Finnish</strain>
    </source>
</reference>
<accession>A0A0K9Q2A6</accession>
<evidence type="ECO:0000256" key="4">
    <source>
        <dbReference type="ARBA" id="ARBA00022801"/>
    </source>
</evidence>
<dbReference type="PANTHER" id="PTHR33317:SF1">
    <property type="entry name" value="POLYNUCLEOTIDYL TRANSFERASE, RIBONUCLEASE H-LIKE SUPERFAMILY PROTEIN"/>
    <property type="match status" value="1"/>
</dbReference>
<dbReference type="PANTHER" id="PTHR33317">
    <property type="entry name" value="POLYNUCLEOTIDYL TRANSFERASE, RIBONUCLEASE H-LIKE SUPERFAMILY PROTEIN"/>
    <property type="match status" value="1"/>
</dbReference>
<evidence type="ECO:0000256" key="1">
    <source>
        <dbReference type="ARBA" id="ARBA00022490"/>
    </source>
</evidence>
<gene>
    <name evidence="6" type="ORF">ZOSMA_125G00710</name>
</gene>
<comment type="caution">
    <text evidence="6">The sequence shown here is derived from an EMBL/GenBank/DDBJ whole genome shotgun (WGS) entry which is preliminary data.</text>
</comment>
<keyword evidence="2" id="KW-0690">Ribosome biogenesis</keyword>
<dbReference type="InterPro" id="IPR005227">
    <property type="entry name" value="YqgF"/>
</dbReference>
<evidence type="ECO:0000313" key="6">
    <source>
        <dbReference type="EMBL" id="KMZ74607.1"/>
    </source>
</evidence>
<dbReference type="Gene3D" id="3.30.420.140">
    <property type="entry name" value="YqgF/RNase H-like domain"/>
    <property type="match status" value="1"/>
</dbReference>
<evidence type="ECO:0000256" key="2">
    <source>
        <dbReference type="ARBA" id="ARBA00022517"/>
    </source>
</evidence>
<dbReference type="GO" id="GO:0004518">
    <property type="term" value="F:nuclease activity"/>
    <property type="evidence" value="ECO:0007669"/>
    <property type="project" value="UniProtKB-KW"/>
</dbReference>
<keyword evidence="1" id="KW-0963">Cytoplasm</keyword>
<keyword evidence="3" id="KW-0540">Nuclease</keyword>
<dbReference type="InterPro" id="IPR012337">
    <property type="entry name" value="RNaseH-like_sf"/>
</dbReference>
<dbReference type="NCBIfam" id="TIGR00250">
    <property type="entry name" value="RNAse_H_YqgF"/>
    <property type="match status" value="1"/>
</dbReference>
<name>A0A0K9Q2A6_ZOSMR</name>
<dbReference type="Proteomes" id="UP000036987">
    <property type="component" value="Unassembled WGS sequence"/>
</dbReference>
<dbReference type="InterPro" id="IPR006641">
    <property type="entry name" value="YqgF/RNaseH-like_dom"/>
</dbReference>
<evidence type="ECO:0000259" key="5">
    <source>
        <dbReference type="SMART" id="SM00732"/>
    </source>
</evidence>
<evidence type="ECO:0000256" key="3">
    <source>
        <dbReference type="ARBA" id="ARBA00022722"/>
    </source>
</evidence>
<dbReference type="OMA" id="YTYWDEC"/>
<dbReference type="InterPro" id="IPR037027">
    <property type="entry name" value="YqgF/RNaseH-like_dom_sf"/>
</dbReference>
<dbReference type="SUPFAM" id="SSF53098">
    <property type="entry name" value="Ribonuclease H-like"/>
    <property type="match status" value="1"/>
</dbReference>
<dbReference type="SMART" id="SM00732">
    <property type="entry name" value="YqgFc"/>
    <property type="match status" value="1"/>
</dbReference>
<dbReference type="GO" id="GO:0000967">
    <property type="term" value="P:rRNA 5'-end processing"/>
    <property type="evidence" value="ECO:0000318"/>
    <property type="project" value="GO_Central"/>
</dbReference>
<keyword evidence="7" id="KW-1185">Reference proteome</keyword>
<dbReference type="HAMAP" id="MF_00651">
    <property type="entry name" value="Nuclease_YqgF"/>
    <property type="match status" value="1"/>
</dbReference>
<dbReference type="OrthoDB" id="10261669at2759"/>
<proteinExistence type="inferred from homology"/>
<dbReference type="AlphaFoldDB" id="A0A0K9Q2A6"/>
<dbReference type="EMBL" id="LFYR01000277">
    <property type="protein sequence ID" value="KMZ74607.1"/>
    <property type="molecule type" value="Genomic_DNA"/>
</dbReference>